<dbReference type="PANTHER" id="PTHR23504:SF15">
    <property type="entry name" value="MAJOR FACILITATOR SUPERFAMILY (MFS) PROFILE DOMAIN-CONTAINING PROTEIN"/>
    <property type="match status" value="1"/>
</dbReference>
<feature type="transmembrane region" description="Helical" evidence="6">
    <location>
        <begin position="46"/>
        <end position="67"/>
    </location>
</feature>
<name>R3TUL3_9ENTE</name>
<comment type="subcellular location">
    <subcellularLocation>
        <location evidence="1">Cell membrane</location>
        <topology evidence="1">Multi-pass membrane protein</topology>
    </subcellularLocation>
</comment>
<gene>
    <name evidence="8" type="ORF">UC3_01189</name>
</gene>
<feature type="transmembrane region" description="Helical" evidence="6">
    <location>
        <begin position="79"/>
        <end position="98"/>
    </location>
</feature>
<keyword evidence="9" id="KW-1185">Reference proteome</keyword>
<feature type="domain" description="Major facilitator superfamily (MFS) profile" evidence="7">
    <location>
        <begin position="9"/>
        <end position="399"/>
    </location>
</feature>
<dbReference type="Proteomes" id="UP000013785">
    <property type="component" value="Unassembled WGS sequence"/>
</dbReference>
<organism evidence="8 9">
    <name type="scientific">Enterococcus phoeniculicola ATCC BAA-412</name>
    <dbReference type="NCBI Taxonomy" id="1158610"/>
    <lineage>
        <taxon>Bacteria</taxon>
        <taxon>Bacillati</taxon>
        <taxon>Bacillota</taxon>
        <taxon>Bacilli</taxon>
        <taxon>Lactobacillales</taxon>
        <taxon>Enterococcaceae</taxon>
        <taxon>Enterococcus</taxon>
    </lineage>
</organism>
<sequence>MNHSINKHAQVFGFISVFLTGLGLTIVAPVLPFLVASYTKNETTQAFIVTALTSLYAFAIFLASPILGSLSDRFGRRPILLLSLVGSAIGYSILGIGGSIGVLFLGRIIEGLTGGEISALFAFFSDITSEAERTKYFGWLSALVGVGTALGPIIGGTLAEFNIRLPMYTGAFITLLNTLYGYFFMPESLDISLRAKSLSLKRLNPFIQLKEIFSIRSVSYLLLTGFLLWLPNGSLQAIFSQFSIDTFHWQPLLIGLTFSIIGALDIFSQLIIMPRLLLVFTDSQIAQLGIGSEIVGYLFIASSSFTELPALFILGMIFFGVGDAIFGPSFNGKLSKSVAPHEQGHVQGGAQSIQALARVIGPLIGGQLYVSINHSMPAFMGILFLIAAFIVLRKNSNHM</sequence>
<evidence type="ECO:0000313" key="8">
    <source>
        <dbReference type="EMBL" id="EOL45299.1"/>
    </source>
</evidence>
<dbReference type="AlphaFoldDB" id="R3TUL3"/>
<dbReference type="PRINTS" id="PR01035">
    <property type="entry name" value="TCRTETA"/>
</dbReference>
<feature type="transmembrane region" description="Helical" evidence="6">
    <location>
        <begin position="136"/>
        <end position="159"/>
    </location>
</feature>
<dbReference type="PANTHER" id="PTHR23504">
    <property type="entry name" value="MAJOR FACILITATOR SUPERFAMILY DOMAIN-CONTAINING PROTEIN 10"/>
    <property type="match status" value="1"/>
</dbReference>
<dbReference type="HOGENOM" id="CLU_001265_10_11_9"/>
<dbReference type="EMBL" id="AJAT01000012">
    <property type="protein sequence ID" value="EOL45299.1"/>
    <property type="molecule type" value="Genomic_DNA"/>
</dbReference>
<feature type="transmembrane region" description="Helical" evidence="6">
    <location>
        <begin position="294"/>
        <end position="321"/>
    </location>
</feature>
<keyword evidence="2" id="KW-0813">Transport</keyword>
<dbReference type="eggNOG" id="COG2814">
    <property type="taxonomic scope" value="Bacteria"/>
</dbReference>
<comment type="caution">
    <text evidence="8">The sequence shown here is derived from an EMBL/GenBank/DDBJ whole genome shotgun (WGS) entry which is preliminary data.</text>
</comment>
<dbReference type="GO" id="GO:0022857">
    <property type="term" value="F:transmembrane transporter activity"/>
    <property type="evidence" value="ECO:0007669"/>
    <property type="project" value="InterPro"/>
</dbReference>
<feature type="transmembrane region" description="Helical" evidence="6">
    <location>
        <begin position="165"/>
        <end position="185"/>
    </location>
</feature>
<dbReference type="Pfam" id="PF07690">
    <property type="entry name" value="MFS_1"/>
    <property type="match status" value="1"/>
</dbReference>
<dbReference type="RefSeq" id="WP_010767857.1">
    <property type="nucleotide sequence ID" value="NZ_ASWE01000003.1"/>
</dbReference>
<dbReference type="InterPro" id="IPR036259">
    <property type="entry name" value="MFS_trans_sf"/>
</dbReference>
<feature type="transmembrane region" description="Helical" evidence="6">
    <location>
        <begin position="249"/>
        <end position="273"/>
    </location>
</feature>
<keyword evidence="5 6" id="KW-0472">Membrane</keyword>
<evidence type="ECO:0000256" key="6">
    <source>
        <dbReference type="SAM" id="Phobius"/>
    </source>
</evidence>
<evidence type="ECO:0000256" key="5">
    <source>
        <dbReference type="ARBA" id="ARBA00023136"/>
    </source>
</evidence>
<keyword evidence="3 6" id="KW-0812">Transmembrane</keyword>
<evidence type="ECO:0000256" key="2">
    <source>
        <dbReference type="ARBA" id="ARBA00022448"/>
    </source>
</evidence>
<protein>
    <recommendedName>
        <fullName evidence="7">Major facilitator superfamily (MFS) profile domain-containing protein</fullName>
    </recommendedName>
</protein>
<dbReference type="OrthoDB" id="9793283at2"/>
<dbReference type="InterPro" id="IPR011701">
    <property type="entry name" value="MFS"/>
</dbReference>
<keyword evidence="4 6" id="KW-1133">Transmembrane helix</keyword>
<dbReference type="InterPro" id="IPR001958">
    <property type="entry name" value="Tet-R_TetA/multi-R_MdtG-like"/>
</dbReference>
<dbReference type="CDD" id="cd17330">
    <property type="entry name" value="MFS_SLC46_TetA_like"/>
    <property type="match status" value="1"/>
</dbReference>
<dbReference type="PATRIC" id="fig|1158610.3.peg.1163"/>
<reference evidence="8 9" key="1">
    <citation type="submission" date="2013-02" db="EMBL/GenBank/DDBJ databases">
        <title>The Genome Sequence of Enterococcus phoeniculicola BAA-412.</title>
        <authorList>
            <consortium name="The Broad Institute Genome Sequencing Platform"/>
            <consortium name="The Broad Institute Genome Sequencing Center for Infectious Disease"/>
            <person name="Earl A.M."/>
            <person name="Gilmore M.S."/>
            <person name="Lebreton F."/>
            <person name="Walker B."/>
            <person name="Young S.K."/>
            <person name="Zeng Q."/>
            <person name="Gargeya S."/>
            <person name="Fitzgerald M."/>
            <person name="Haas B."/>
            <person name="Abouelleil A."/>
            <person name="Alvarado L."/>
            <person name="Arachchi H.M."/>
            <person name="Berlin A.M."/>
            <person name="Chapman S.B."/>
            <person name="Dewar J."/>
            <person name="Goldberg J."/>
            <person name="Griggs A."/>
            <person name="Gujja S."/>
            <person name="Hansen M."/>
            <person name="Howarth C."/>
            <person name="Imamovic A."/>
            <person name="Larimer J."/>
            <person name="McCowan C."/>
            <person name="Murphy C."/>
            <person name="Neiman D."/>
            <person name="Pearson M."/>
            <person name="Priest M."/>
            <person name="Roberts A."/>
            <person name="Saif S."/>
            <person name="Shea T."/>
            <person name="Sisk P."/>
            <person name="Sykes S."/>
            <person name="Wortman J."/>
            <person name="Nusbaum C."/>
            <person name="Birren B."/>
        </authorList>
    </citation>
    <scope>NUCLEOTIDE SEQUENCE [LARGE SCALE GENOMIC DNA]</scope>
    <source>
        <strain evidence="8 9">ATCC BAA-412</strain>
    </source>
</reference>
<evidence type="ECO:0000313" key="9">
    <source>
        <dbReference type="Proteomes" id="UP000013785"/>
    </source>
</evidence>
<dbReference type="InterPro" id="IPR020846">
    <property type="entry name" value="MFS_dom"/>
</dbReference>
<feature type="transmembrane region" description="Helical" evidence="6">
    <location>
        <begin position="372"/>
        <end position="392"/>
    </location>
</feature>
<feature type="transmembrane region" description="Helical" evidence="6">
    <location>
        <begin position="206"/>
        <end position="229"/>
    </location>
</feature>
<evidence type="ECO:0000256" key="3">
    <source>
        <dbReference type="ARBA" id="ARBA00022692"/>
    </source>
</evidence>
<dbReference type="PROSITE" id="PS50850">
    <property type="entry name" value="MFS"/>
    <property type="match status" value="1"/>
</dbReference>
<dbReference type="Gene3D" id="1.20.1250.20">
    <property type="entry name" value="MFS general substrate transporter like domains"/>
    <property type="match status" value="1"/>
</dbReference>
<feature type="transmembrane region" description="Helical" evidence="6">
    <location>
        <begin position="12"/>
        <end position="34"/>
    </location>
</feature>
<evidence type="ECO:0000256" key="4">
    <source>
        <dbReference type="ARBA" id="ARBA00022989"/>
    </source>
</evidence>
<dbReference type="GO" id="GO:0005886">
    <property type="term" value="C:plasma membrane"/>
    <property type="evidence" value="ECO:0007669"/>
    <property type="project" value="UniProtKB-SubCell"/>
</dbReference>
<accession>R3TUL3</accession>
<proteinExistence type="predicted"/>
<dbReference type="SUPFAM" id="SSF103473">
    <property type="entry name" value="MFS general substrate transporter"/>
    <property type="match status" value="1"/>
</dbReference>
<evidence type="ECO:0000259" key="7">
    <source>
        <dbReference type="PROSITE" id="PS50850"/>
    </source>
</evidence>
<dbReference type="STRING" id="154621.RV11_GL000816"/>
<evidence type="ECO:0000256" key="1">
    <source>
        <dbReference type="ARBA" id="ARBA00004651"/>
    </source>
</evidence>